<dbReference type="AlphaFoldDB" id="A0A1B0APA0"/>
<accession>A0A1B0APA0</accession>
<reference evidence="3" key="1">
    <citation type="submission" date="2015-01" db="EMBL/GenBank/DDBJ databases">
        <authorList>
            <person name="Aksoy S."/>
            <person name="Warren W."/>
            <person name="Wilson R.K."/>
        </authorList>
    </citation>
    <scope>NUCLEOTIDE SEQUENCE [LARGE SCALE GENOMIC DNA]</scope>
    <source>
        <strain evidence="3">IAEA</strain>
    </source>
</reference>
<dbReference type="GO" id="GO:0005634">
    <property type="term" value="C:nucleus"/>
    <property type="evidence" value="ECO:0007669"/>
    <property type="project" value="TreeGrafter"/>
</dbReference>
<dbReference type="InterPro" id="IPR056180">
    <property type="entry name" value="ZPR1_jr_dom"/>
</dbReference>
<evidence type="ECO:0000313" key="2">
    <source>
        <dbReference type="EnsemblMetazoa" id="GPPI003679-PA"/>
    </source>
</evidence>
<dbReference type="Pfam" id="PF22794">
    <property type="entry name" value="jr-ZPR1"/>
    <property type="match status" value="1"/>
</dbReference>
<sequence>MKDQLENDDLMFHDSLNEITKERLQKFLKKFNDVISLESEVSLILDDPAGNSFVQSSLDIDEPGDKWKIVKYESSYDQNEELD</sequence>
<protein>
    <recommendedName>
        <fullName evidence="1">ZPR1 jelly-roll domain-containing protein</fullName>
    </recommendedName>
</protein>
<organism evidence="2 3">
    <name type="scientific">Glossina palpalis gambiensis</name>
    <dbReference type="NCBI Taxonomy" id="67801"/>
    <lineage>
        <taxon>Eukaryota</taxon>
        <taxon>Metazoa</taxon>
        <taxon>Ecdysozoa</taxon>
        <taxon>Arthropoda</taxon>
        <taxon>Hexapoda</taxon>
        <taxon>Insecta</taxon>
        <taxon>Pterygota</taxon>
        <taxon>Neoptera</taxon>
        <taxon>Endopterygota</taxon>
        <taxon>Diptera</taxon>
        <taxon>Brachycera</taxon>
        <taxon>Muscomorpha</taxon>
        <taxon>Hippoboscoidea</taxon>
        <taxon>Glossinidae</taxon>
        <taxon>Glossina</taxon>
    </lineage>
</organism>
<reference evidence="2" key="2">
    <citation type="submission" date="2020-05" db="UniProtKB">
        <authorList>
            <consortium name="EnsemblMetazoa"/>
        </authorList>
    </citation>
    <scope>IDENTIFICATION</scope>
    <source>
        <strain evidence="2">IAEA</strain>
    </source>
</reference>
<keyword evidence="3" id="KW-1185">Reference proteome</keyword>
<dbReference type="STRING" id="67801.A0A1B0APA0"/>
<evidence type="ECO:0000259" key="1">
    <source>
        <dbReference type="Pfam" id="PF22794"/>
    </source>
</evidence>
<dbReference type="Proteomes" id="UP000092460">
    <property type="component" value="Unassembled WGS sequence"/>
</dbReference>
<name>A0A1B0APA0_9MUSC</name>
<dbReference type="InterPro" id="IPR040141">
    <property type="entry name" value="ZPR1"/>
</dbReference>
<dbReference type="VEuPathDB" id="VectorBase:GPPI003679"/>
<dbReference type="PANTHER" id="PTHR10876">
    <property type="entry name" value="ZINC FINGER PROTEIN ZPR1"/>
    <property type="match status" value="1"/>
</dbReference>
<dbReference type="EMBL" id="JXJN01001281">
    <property type="status" value="NOT_ANNOTATED_CDS"/>
    <property type="molecule type" value="Genomic_DNA"/>
</dbReference>
<dbReference type="PANTHER" id="PTHR10876:SF0">
    <property type="entry name" value="ZINC FINGER PROTEIN ZPR1"/>
    <property type="match status" value="1"/>
</dbReference>
<proteinExistence type="predicted"/>
<evidence type="ECO:0000313" key="3">
    <source>
        <dbReference type="Proteomes" id="UP000092460"/>
    </source>
</evidence>
<feature type="domain" description="ZPR1 jelly-roll" evidence="1">
    <location>
        <begin position="2"/>
        <end position="82"/>
    </location>
</feature>
<dbReference type="InterPro" id="IPR042451">
    <property type="entry name" value="ZPR1_A/B_dom"/>
</dbReference>
<dbReference type="Gene3D" id="2.60.120.1040">
    <property type="entry name" value="ZPR1, A/B domain"/>
    <property type="match status" value="1"/>
</dbReference>
<dbReference type="EnsemblMetazoa" id="GPPI003679-RA">
    <property type="protein sequence ID" value="GPPI003679-PA"/>
    <property type="gene ID" value="GPPI003679"/>
</dbReference>